<feature type="coiled-coil region" evidence="1">
    <location>
        <begin position="231"/>
        <end position="258"/>
    </location>
</feature>
<feature type="domain" description="Probable zinc-ribbon" evidence="3">
    <location>
        <begin position="500"/>
        <end position="542"/>
    </location>
</feature>
<dbReference type="AlphaFoldDB" id="A0AAD8I041"/>
<comment type="caution">
    <text evidence="5">The sequence shown here is derived from an EMBL/GenBank/DDBJ whole genome shotgun (WGS) entry which is preliminary data.</text>
</comment>
<protein>
    <submittedName>
        <fullName evidence="5">Protein ENHANCED DISEASE RESISTANCE like</fullName>
    </submittedName>
</protein>
<evidence type="ECO:0000313" key="6">
    <source>
        <dbReference type="Proteomes" id="UP001237642"/>
    </source>
</evidence>
<evidence type="ECO:0000313" key="5">
    <source>
        <dbReference type="EMBL" id="KAK1376644.1"/>
    </source>
</evidence>
<evidence type="ECO:0000259" key="3">
    <source>
        <dbReference type="Pfam" id="PF11331"/>
    </source>
</evidence>
<proteinExistence type="predicted"/>
<dbReference type="InterPro" id="IPR055126">
    <property type="entry name" value="EDR4-like_N"/>
</dbReference>
<reference evidence="5" key="1">
    <citation type="submission" date="2023-02" db="EMBL/GenBank/DDBJ databases">
        <title>Genome of toxic invasive species Heracleum sosnowskyi carries increased number of genes despite the absence of recent whole-genome duplications.</title>
        <authorList>
            <person name="Schelkunov M."/>
            <person name="Shtratnikova V."/>
            <person name="Makarenko M."/>
            <person name="Klepikova A."/>
            <person name="Omelchenko D."/>
            <person name="Novikova G."/>
            <person name="Obukhova E."/>
            <person name="Bogdanov V."/>
            <person name="Penin A."/>
            <person name="Logacheva M."/>
        </authorList>
    </citation>
    <scope>NUCLEOTIDE SEQUENCE</scope>
    <source>
        <strain evidence="5">Hsosn_3</strain>
        <tissue evidence="5">Leaf</tissue>
    </source>
</reference>
<feature type="region of interest" description="Disordered" evidence="2">
    <location>
        <begin position="134"/>
        <end position="177"/>
    </location>
</feature>
<name>A0AAD8I041_9APIA</name>
<accession>A0AAD8I041</accession>
<sequence length="924" mass="102778">MSEAGKVRLVRCPKCQNLLTELPAYSVYQCGACATLLTAREKDSKVDMLSENLEEERAGGGVLEKFSDSIENSEYVEKPVMNSCDESGNDIRSNGTSARSLERKEIIADRAGNYRNSSMSKGDKEVVEIIGEMNENGNDMDKESADSNPWIGKAGGSRGSGRLSDWRATSERGETEQFLSNQRADVEGLRYLTSKYSEEIPANHQPGSIYDHSVAAERMKNQNDIDALKKVEYLEQDRTELLRKLDELKDQLSRTKMVENPKEKVPMSGRVAHQDPYGGLDNWFTDGSFGQKRTSLQYAVPDKHVAGPSYTSRYVEPPPFTNSREMSMHSFYTPMHTPSQLPGFEDPFRSQMLRTHTNQAPHHLQQPTHQYFPVRYMNNDMVNFDMIHPYSHNLDPHTVSCSCLHCYNKYPRVPKQNPPSAFRDRRLTDTSKNLMFYHREHSGGGFGVPDYNPGFASRDSHNPHLDASLANDLDFKGGVNRQRHPRVVLATGAIRCRPVAGGAPFIACYNCLEVLQLPKTIFKTRKSQKKFKCAACSKVILLIVADNKLVFTLGDGVKEVPSKVDSSPSMVAKEDSLNYQGANWGSMDLSSDDYENTGYDFQSMDQKLASSTTGLDLSSNQSVDMRSLHSTVSCTSEDEDKLDALIGTREEAKSDEVVVETENTRPPSGSPLQDHFDYSGKCNMVNRVGKGNRSGRSEHEKVIIKKVASRQISMKDASVATELDISANEYGNTGVIIDSGNTGKEEDQLRVKKGGSSFFVGIIKKSFKDKSRCSQNIEQERINVAVNGHPIPDRLVKKAEKVAGLIQPGQYWYDSRAGFWGLIGGPCLGIIPPNIEEFAYPMPEDCAGGNTGVYVNGRELHQKDLILLGNRGLPTERDRSYIIEMSGRVLDEDSGEELDSLGKLAPTVEKLKHGFGMKPSRPTA</sequence>
<gene>
    <name evidence="5" type="ORF">POM88_032837</name>
</gene>
<feature type="region of interest" description="Disordered" evidence="2">
    <location>
        <begin position="652"/>
        <end position="676"/>
    </location>
</feature>
<dbReference type="Proteomes" id="UP001237642">
    <property type="component" value="Unassembled WGS sequence"/>
</dbReference>
<dbReference type="InterPro" id="IPR040244">
    <property type="entry name" value="EDR4-like"/>
</dbReference>
<feature type="compositionally biased region" description="Basic and acidic residues" evidence="2">
    <location>
        <begin position="164"/>
        <end position="175"/>
    </location>
</feature>
<feature type="compositionally biased region" description="Polar residues" evidence="2">
    <location>
        <begin position="84"/>
        <end position="99"/>
    </location>
</feature>
<evidence type="ECO:0000259" key="4">
    <source>
        <dbReference type="Pfam" id="PF22910"/>
    </source>
</evidence>
<dbReference type="Pfam" id="PF11331">
    <property type="entry name" value="Zn_ribbon_12"/>
    <property type="match status" value="1"/>
</dbReference>
<feature type="region of interest" description="Disordered" evidence="2">
    <location>
        <begin position="83"/>
        <end position="103"/>
    </location>
</feature>
<feature type="domain" description="Enhanced disease resistance 4-like N-terminal" evidence="4">
    <location>
        <begin position="6"/>
        <end position="39"/>
    </location>
</feature>
<organism evidence="5 6">
    <name type="scientific">Heracleum sosnowskyi</name>
    <dbReference type="NCBI Taxonomy" id="360622"/>
    <lineage>
        <taxon>Eukaryota</taxon>
        <taxon>Viridiplantae</taxon>
        <taxon>Streptophyta</taxon>
        <taxon>Embryophyta</taxon>
        <taxon>Tracheophyta</taxon>
        <taxon>Spermatophyta</taxon>
        <taxon>Magnoliopsida</taxon>
        <taxon>eudicotyledons</taxon>
        <taxon>Gunneridae</taxon>
        <taxon>Pentapetalae</taxon>
        <taxon>asterids</taxon>
        <taxon>campanulids</taxon>
        <taxon>Apiales</taxon>
        <taxon>Apiaceae</taxon>
        <taxon>Apioideae</taxon>
        <taxon>apioid superclade</taxon>
        <taxon>Tordylieae</taxon>
        <taxon>Tordyliinae</taxon>
        <taxon>Heracleum</taxon>
    </lineage>
</organism>
<keyword evidence="1" id="KW-0175">Coiled coil</keyword>
<keyword evidence="6" id="KW-1185">Reference proteome</keyword>
<dbReference type="InterPro" id="IPR021480">
    <property type="entry name" value="Zinc_ribbon_12"/>
</dbReference>
<evidence type="ECO:0000256" key="1">
    <source>
        <dbReference type="SAM" id="Coils"/>
    </source>
</evidence>
<evidence type="ECO:0000256" key="2">
    <source>
        <dbReference type="SAM" id="MobiDB-lite"/>
    </source>
</evidence>
<dbReference type="PANTHER" id="PTHR31105">
    <property type="entry name" value="EXTRA-LARGE G-PROTEIN-LIKE"/>
    <property type="match status" value="1"/>
</dbReference>
<dbReference type="PANTHER" id="PTHR31105:SF58">
    <property type="entry name" value="G-LIKE PROTEIN, PUTATIVE (DUF3133)-RELATED"/>
    <property type="match status" value="1"/>
</dbReference>
<dbReference type="Pfam" id="PF22910">
    <property type="entry name" value="EDR4-like_1st"/>
    <property type="match status" value="1"/>
</dbReference>
<reference evidence="5" key="2">
    <citation type="submission" date="2023-05" db="EMBL/GenBank/DDBJ databases">
        <authorList>
            <person name="Schelkunov M.I."/>
        </authorList>
    </citation>
    <scope>NUCLEOTIDE SEQUENCE</scope>
    <source>
        <strain evidence="5">Hsosn_3</strain>
        <tissue evidence="5">Leaf</tissue>
    </source>
</reference>
<dbReference type="GO" id="GO:1900150">
    <property type="term" value="P:regulation of defense response to fungus"/>
    <property type="evidence" value="ECO:0007669"/>
    <property type="project" value="InterPro"/>
</dbReference>
<dbReference type="EMBL" id="JAUIZM010000007">
    <property type="protein sequence ID" value="KAK1376644.1"/>
    <property type="molecule type" value="Genomic_DNA"/>
</dbReference>